<accession>A0A9J6E259</accession>
<feature type="compositionally biased region" description="Basic and acidic residues" evidence="1">
    <location>
        <begin position="148"/>
        <end position="159"/>
    </location>
</feature>
<evidence type="ECO:0000256" key="1">
    <source>
        <dbReference type="SAM" id="MobiDB-lite"/>
    </source>
</evidence>
<dbReference type="Proteomes" id="UP000821866">
    <property type="component" value="Chromosome 4"/>
</dbReference>
<reference evidence="2" key="2">
    <citation type="submission" date="2021-09" db="EMBL/GenBank/DDBJ databases">
        <authorList>
            <person name="Jia N."/>
            <person name="Wang J."/>
            <person name="Shi W."/>
            <person name="Du L."/>
            <person name="Sun Y."/>
            <person name="Zhan W."/>
            <person name="Jiang J."/>
            <person name="Wang Q."/>
            <person name="Zhang B."/>
            <person name="Ji P."/>
            <person name="Sakyi L.B."/>
            <person name="Cui X."/>
            <person name="Yuan T."/>
            <person name="Jiang B."/>
            <person name="Yang W."/>
            <person name="Lam T.T.-Y."/>
            <person name="Chang Q."/>
            <person name="Ding S."/>
            <person name="Wang X."/>
            <person name="Zhu J."/>
            <person name="Ruan X."/>
            <person name="Zhao L."/>
            <person name="Wei J."/>
            <person name="Que T."/>
            <person name="Du C."/>
            <person name="Cheng J."/>
            <person name="Dai P."/>
            <person name="Han X."/>
            <person name="Huang E."/>
            <person name="Gao Y."/>
            <person name="Liu J."/>
            <person name="Shao H."/>
            <person name="Ye R."/>
            <person name="Li L."/>
            <person name="Wei W."/>
            <person name="Wang X."/>
            <person name="Wang C."/>
            <person name="Huo Q."/>
            <person name="Li W."/>
            <person name="Guo W."/>
            <person name="Chen H."/>
            <person name="Chen S."/>
            <person name="Zhou L."/>
            <person name="Zhou L."/>
            <person name="Ni X."/>
            <person name="Tian J."/>
            <person name="Zhou Y."/>
            <person name="Sheng Y."/>
            <person name="Liu T."/>
            <person name="Pan Y."/>
            <person name="Xia L."/>
            <person name="Li J."/>
            <person name="Zhao F."/>
            <person name="Cao W."/>
        </authorList>
    </citation>
    <scope>NUCLEOTIDE SEQUENCE</scope>
    <source>
        <strain evidence="2">Rmic-2018</strain>
        <tissue evidence="2">Larvae</tissue>
    </source>
</reference>
<keyword evidence="3" id="KW-1185">Reference proteome</keyword>
<proteinExistence type="predicted"/>
<evidence type="ECO:0000313" key="3">
    <source>
        <dbReference type="Proteomes" id="UP000821866"/>
    </source>
</evidence>
<comment type="caution">
    <text evidence="2">The sequence shown here is derived from an EMBL/GenBank/DDBJ whole genome shotgun (WGS) entry which is preliminary data.</text>
</comment>
<evidence type="ECO:0000313" key="2">
    <source>
        <dbReference type="EMBL" id="KAH8028233.1"/>
    </source>
</evidence>
<feature type="region of interest" description="Disordered" evidence="1">
    <location>
        <begin position="142"/>
        <end position="208"/>
    </location>
</feature>
<feature type="region of interest" description="Disordered" evidence="1">
    <location>
        <begin position="1"/>
        <end position="50"/>
    </location>
</feature>
<reference evidence="2" key="1">
    <citation type="journal article" date="2020" name="Cell">
        <title>Large-Scale Comparative Analyses of Tick Genomes Elucidate Their Genetic Diversity and Vector Capacities.</title>
        <authorList>
            <consortium name="Tick Genome and Microbiome Consortium (TIGMIC)"/>
            <person name="Jia N."/>
            <person name="Wang J."/>
            <person name="Shi W."/>
            <person name="Du L."/>
            <person name="Sun Y."/>
            <person name="Zhan W."/>
            <person name="Jiang J.F."/>
            <person name="Wang Q."/>
            <person name="Zhang B."/>
            <person name="Ji P."/>
            <person name="Bell-Sakyi L."/>
            <person name="Cui X.M."/>
            <person name="Yuan T.T."/>
            <person name="Jiang B.G."/>
            <person name="Yang W.F."/>
            <person name="Lam T.T."/>
            <person name="Chang Q.C."/>
            <person name="Ding S.J."/>
            <person name="Wang X.J."/>
            <person name="Zhu J.G."/>
            <person name="Ruan X.D."/>
            <person name="Zhao L."/>
            <person name="Wei J.T."/>
            <person name="Ye R.Z."/>
            <person name="Que T.C."/>
            <person name="Du C.H."/>
            <person name="Zhou Y.H."/>
            <person name="Cheng J.X."/>
            <person name="Dai P.F."/>
            <person name="Guo W.B."/>
            <person name="Han X.H."/>
            <person name="Huang E.J."/>
            <person name="Li L.F."/>
            <person name="Wei W."/>
            <person name="Gao Y.C."/>
            <person name="Liu J.Z."/>
            <person name="Shao H.Z."/>
            <person name="Wang X."/>
            <person name="Wang C.C."/>
            <person name="Yang T.C."/>
            <person name="Huo Q.B."/>
            <person name="Li W."/>
            <person name="Chen H.Y."/>
            <person name="Chen S.E."/>
            <person name="Zhou L.G."/>
            <person name="Ni X.B."/>
            <person name="Tian J.H."/>
            <person name="Sheng Y."/>
            <person name="Liu T."/>
            <person name="Pan Y.S."/>
            <person name="Xia L.Y."/>
            <person name="Li J."/>
            <person name="Zhao F."/>
            <person name="Cao W.C."/>
        </authorList>
    </citation>
    <scope>NUCLEOTIDE SEQUENCE</scope>
    <source>
        <strain evidence="2">Rmic-2018</strain>
    </source>
</reference>
<feature type="region of interest" description="Disordered" evidence="1">
    <location>
        <begin position="65"/>
        <end position="100"/>
    </location>
</feature>
<protein>
    <submittedName>
        <fullName evidence="2">Uncharacterized protein</fullName>
    </submittedName>
</protein>
<dbReference type="AlphaFoldDB" id="A0A9J6E259"/>
<organism evidence="2 3">
    <name type="scientific">Rhipicephalus microplus</name>
    <name type="common">Cattle tick</name>
    <name type="synonym">Boophilus microplus</name>
    <dbReference type="NCBI Taxonomy" id="6941"/>
    <lineage>
        <taxon>Eukaryota</taxon>
        <taxon>Metazoa</taxon>
        <taxon>Ecdysozoa</taxon>
        <taxon>Arthropoda</taxon>
        <taxon>Chelicerata</taxon>
        <taxon>Arachnida</taxon>
        <taxon>Acari</taxon>
        <taxon>Parasitiformes</taxon>
        <taxon>Ixodida</taxon>
        <taxon>Ixodoidea</taxon>
        <taxon>Ixodidae</taxon>
        <taxon>Rhipicephalinae</taxon>
        <taxon>Rhipicephalus</taxon>
        <taxon>Boophilus</taxon>
    </lineage>
</organism>
<gene>
    <name evidence="2" type="ORF">HPB51_014188</name>
</gene>
<sequence>MLCTEGFNSADRRRRRSFSSPDLGISGWKKQSLTNEERETRAIQTAQASSPGALRICSVLPSDVSSRSKRARADRDETRAHPAVRETHRRMKRKKAPPRVCGRKWAFSRLPLPLFPPSSLLGQRKANDHAVMASEIAAGAQSRLRAGGGKDRQCEETRRQSRAGLSRKSALSGGSRGNPARMDRKASASPILCQRRRRRRDATPGQRA</sequence>
<dbReference type="EMBL" id="JABSTU010000006">
    <property type="protein sequence ID" value="KAH8028233.1"/>
    <property type="molecule type" value="Genomic_DNA"/>
</dbReference>
<feature type="compositionally biased region" description="Basic residues" evidence="1">
    <location>
        <begin position="87"/>
        <end position="97"/>
    </location>
</feature>
<feature type="compositionally biased region" description="Basic and acidic residues" evidence="1">
    <location>
        <begin position="71"/>
        <end position="86"/>
    </location>
</feature>
<name>A0A9J6E259_RHIMP</name>